<comment type="function">
    <text evidence="9">Single strand-specific metallo-endoribonuclease involved in late-stage 70S ribosome quality control and in maturation of the 3' terminus of the 16S rRNA.</text>
</comment>
<dbReference type="Gene3D" id="3.40.390.30">
    <property type="entry name" value="Metalloproteases ('zincins'), catalytic domain"/>
    <property type="match status" value="1"/>
</dbReference>
<comment type="cofactor">
    <cofactor evidence="9">
        <name>Zn(2+)</name>
        <dbReference type="ChEBI" id="CHEBI:29105"/>
    </cofactor>
    <text evidence="9">Binds 1 zinc ion.</text>
</comment>
<feature type="binding site" evidence="9">
    <location>
        <position position="131"/>
    </location>
    <ligand>
        <name>Zn(2+)</name>
        <dbReference type="ChEBI" id="CHEBI:29105"/>
        <note>catalytic</note>
    </ligand>
</feature>
<keyword evidence="9" id="KW-0963">Cytoplasm</keyword>
<dbReference type="Proteomes" id="UP000593802">
    <property type="component" value="Chromosome"/>
</dbReference>
<dbReference type="GO" id="GO:0006364">
    <property type="term" value="P:rRNA processing"/>
    <property type="evidence" value="ECO:0007669"/>
    <property type="project" value="UniProtKB-UniRule"/>
</dbReference>
<dbReference type="NCBIfam" id="TIGR00043">
    <property type="entry name" value="rRNA maturation RNase YbeY"/>
    <property type="match status" value="1"/>
</dbReference>
<dbReference type="HAMAP" id="MF_00009">
    <property type="entry name" value="Endoribonucl_YbeY"/>
    <property type="match status" value="1"/>
</dbReference>
<reference evidence="10 11" key="1">
    <citation type="submission" date="2020-08" db="EMBL/GenBank/DDBJ databases">
        <title>Complete Genome Sequence of Effusibacillus dendaii Strain skT53, Isolated from Farmland soil.</title>
        <authorList>
            <person name="Konishi T."/>
            <person name="Kawasaki H."/>
        </authorList>
    </citation>
    <scope>NUCLEOTIDE SEQUENCE [LARGE SCALE GENOMIC DNA]</scope>
    <source>
        <strain evidence="11">skT53</strain>
    </source>
</reference>
<dbReference type="GO" id="GO:0004222">
    <property type="term" value="F:metalloendopeptidase activity"/>
    <property type="evidence" value="ECO:0007669"/>
    <property type="project" value="InterPro"/>
</dbReference>
<evidence type="ECO:0000256" key="8">
    <source>
        <dbReference type="ARBA" id="ARBA00022833"/>
    </source>
</evidence>
<proteinExistence type="inferred from homology"/>
<sequence>MASEPSTRVTVEVINEVNANFPFDAEALLANAVIAAAEYESIVSGEVVVSLVDDERIRELNRVYRQKDTSTDVLSFAIQESLDTEPDIFFPEEEAVDAPLGDIVISVDTAARQAEEYQHSLQRELAFLAVHGFLHLIGYDHMTAEQEKEMFGRQEAILTGIGLKRVVE</sequence>
<dbReference type="GO" id="GO:0004521">
    <property type="term" value="F:RNA endonuclease activity"/>
    <property type="evidence" value="ECO:0007669"/>
    <property type="project" value="UniProtKB-UniRule"/>
</dbReference>
<name>A0A7I8DB78_9BACL</name>
<dbReference type="PANTHER" id="PTHR46986">
    <property type="entry name" value="ENDORIBONUCLEASE YBEY, CHLOROPLASTIC"/>
    <property type="match status" value="1"/>
</dbReference>
<evidence type="ECO:0000256" key="1">
    <source>
        <dbReference type="ARBA" id="ARBA00010875"/>
    </source>
</evidence>
<dbReference type="SUPFAM" id="SSF55486">
    <property type="entry name" value="Metalloproteases ('zincins'), catalytic domain"/>
    <property type="match status" value="1"/>
</dbReference>
<dbReference type="EC" id="3.1.-.-" evidence="9"/>
<evidence type="ECO:0000313" key="11">
    <source>
        <dbReference type="Proteomes" id="UP000593802"/>
    </source>
</evidence>
<evidence type="ECO:0000256" key="2">
    <source>
        <dbReference type="ARBA" id="ARBA00022517"/>
    </source>
</evidence>
<dbReference type="Pfam" id="PF02130">
    <property type="entry name" value="YbeY"/>
    <property type="match status" value="1"/>
</dbReference>
<keyword evidence="8 9" id="KW-0862">Zinc</keyword>
<keyword evidence="7 9" id="KW-0378">Hydrolase</keyword>
<evidence type="ECO:0000256" key="6">
    <source>
        <dbReference type="ARBA" id="ARBA00022759"/>
    </source>
</evidence>
<feature type="binding site" evidence="9">
    <location>
        <position position="135"/>
    </location>
    <ligand>
        <name>Zn(2+)</name>
        <dbReference type="ChEBI" id="CHEBI:29105"/>
        <note>catalytic</note>
    </ligand>
</feature>
<keyword evidence="3 9" id="KW-0698">rRNA processing</keyword>
<keyword evidence="2 9" id="KW-0690">Ribosome biogenesis</keyword>
<keyword evidence="5 9" id="KW-0479">Metal-binding</keyword>
<evidence type="ECO:0000256" key="5">
    <source>
        <dbReference type="ARBA" id="ARBA00022723"/>
    </source>
</evidence>
<evidence type="ECO:0000256" key="9">
    <source>
        <dbReference type="HAMAP-Rule" id="MF_00009"/>
    </source>
</evidence>
<evidence type="ECO:0000256" key="7">
    <source>
        <dbReference type="ARBA" id="ARBA00022801"/>
    </source>
</evidence>
<dbReference type="GO" id="GO:0008270">
    <property type="term" value="F:zinc ion binding"/>
    <property type="evidence" value="ECO:0007669"/>
    <property type="project" value="UniProtKB-UniRule"/>
</dbReference>
<accession>A0A7I8DB78</accession>
<comment type="similarity">
    <text evidence="1 9">Belongs to the endoribonuclease YbeY family.</text>
</comment>
<evidence type="ECO:0000256" key="3">
    <source>
        <dbReference type="ARBA" id="ARBA00022552"/>
    </source>
</evidence>
<dbReference type="RefSeq" id="WP_226375357.1">
    <property type="nucleotide sequence ID" value="NZ_AP023366.1"/>
</dbReference>
<feature type="binding site" evidence="9">
    <location>
        <position position="141"/>
    </location>
    <ligand>
        <name>Zn(2+)</name>
        <dbReference type="ChEBI" id="CHEBI:29105"/>
        <note>catalytic</note>
    </ligand>
</feature>
<dbReference type="GO" id="GO:0005737">
    <property type="term" value="C:cytoplasm"/>
    <property type="evidence" value="ECO:0007669"/>
    <property type="project" value="UniProtKB-SubCell"/>
</dbReference>
<gene>
    <name evidence="9 10" type="primary">ybeY</name>
    <name evidence="10" type="ORF">skT53_12040</name>
</gene>
<dbReference type="PANTHER" id="PTHR46986:SF1">
    <property type="entry name" value="ENDORIBONUCLEASE YBEY, CHLOROPLASTIC"/>
    <property type="match status" value="1"/>
</dbReference>
<dbReference type="InterPro" id="IPR023091">
    <property type="entry name" value="MetalPrtase_cat_dom_sf_prd"/>
</dbReference>
<dbReference type="PROSITE" id="PS01306">
    <property type="entry name" value="UPF0054"/>
    <property type="match status" value="1"/>
</dbReference>
<keyword evidence="6 9" id="KW-0255">Endonuclease</keyword>
<dbReference type="AlphaFoldDB" id="A0A7I8DB78"/>
<comment type="subcellular location">
    <subcellularLocation>
        <location evidence="9">Cytoplasm</location>
    </subcellularLocation>
</comment>
<protein>
    <recommendedName>
        <fullName evidence="9">Endoribonuclease YbeY</fullName>
        <ecNumber evidence="9">3.1.-.-</ecNumber>
    </recommendedName>
</protein>
<dbReference type="KEGG" id="eff:skT53_12040"/>
<dbReference type="EMBL" id="AP023366">
    <property type="protein sequence ID" value="BCJ86219.1"/>
    <property type="molecule type" value="Genomic_DNA"/>
</dbReference>
<dbReference type="InterPro" id="IPR002036">
    <property type="entry name" value="YbeY"/>
</dbReference>
<keyword evidence="4 9" id="KW-0540">Nuclease</keyword>
<evidence type="ECO:0000256" key="4">
    <source>
        <dbReference type="ARBA" id="ARBA00022722"/>
    </source>
</evidence>
<evidence type="ECO:0000313" key="10">
    <source>
        <dbReference type="EMBL" id="BCJ86219.1"/>
    </source>
</evidence>
<keyword evidence="11" id="KW-1185">Reference proteome</keyword>
<dbReference type="InterPro" id="IPR020549">
    <property type="entry name" value="YbeY_CS"/>
</dbReference>
<organism evidence="10 11">
    <name type="scientific">Effusibacillus dendaii</name>
    <dbReference type="NCBI Taxonomy" id="2743772"/>
    <lineage>
        <taxon>Bacteria</taxon>
        <taxon>Bacillati</taxon>
        <taxon>Bacillota</taxon>
        <taxon>Bacilli</taxon>
        <taxon>Bacillales</taxon>
        <taxon>Alicyclobacillaceae</taxon>
        <taxon>Effusibacillus</taxon>
    </lineage>
</organism>